<name>A0A5A8D1D1_CAFRO</name>
<keyword evidence="4 7" id="KW-1133">Transmembrane helix</keyword>
<evidence type="ECO:0000256" key="2">
    <source>
        <dbReference type="ARBA" id="ARBA00022448"/>
    </source>
</evidence>
<dbReference type="GO" id="GO:0022857">
    <property type="term" value="F:transmembrane transporter activity"/>
    <property type="evidence" value="ECO:0007669"/>
    <property type="project" value="InterPro"/>
</dbReference>
<comment type="subcellular location">
    <subcellularLocation>
        <location evidence="1">Membrane</location>
        <topology evidence="1">Multi-pass membrane protein</topology>
    </subcellularLocation>
</comment>
<feature type="domain" description="Major facilitator superfamily (MFS) profile" evidence="9">
    <location>
        <begin position="14"/>
        <end position="454"/>
    </location>
</feature>
<dbReference type="InterPro" id="IPR044770">
    <property type="entry name" value="MFS_spinster-like"/>
</dbReference>
<dbReference type="InterPro" id="IPR020846">
    <property type="entry name" value="MFS_dom"/>
</dbReference>
<evidence type="ECO:0000256" key="4">
    <source>
        <dbReference type="ARBA" id="ARBA00022989"/>
    </source>
</evidence>
<feature type="transmembrane region" description="Helical" evidence="7">
    <location>
        <begin position="205"/>
        <end position="227"/>
    </location>
</feature>
<proteinExistence type="inferred from homology"/>
<feature type="transmembrane region" description="Helical" evidence="7">
    <location>
        <begin position="119"/>
        <end position="144"/>
    </location>
</feature>
<dbReference type="Pfam" id="PF07690">
    <property type="entry name" value="MFS_1"/>
    <property type="match status" value="1"/>
</dbReference>
<protein>
    <recommendedName>
        <fullName evidence="9">Major facilitator superfamily (MFS) profile domain-containing protein</fullName>
    </recommendedName>
</protein>
<sequence>MRLGPLGVAPWLGAVVVLQLVNVVSQLDRYVLGYIASVEPKACAVLCSNCDACDARPVCTPCSECRTANDAQRYSVAEATCLSAAEYGVLTGVAFSLFYAAASAVTGPVLDRIGARVKWLLAAAVLIWSAATAAQALASTFWLLAICRALVGLAESVTSPAAYSVIAAVVPASRRSIANAVFSVGVYWGGGLASACLLLDNRVGWRAVVAGIGALGVVATALAAACLPSASSHRAMASRALSLGQGQTGGGDETVARVCATPGFVLTVVAATARFLAGLSIAFFLAKFMAAQFPTRADDFSIGNAVIVAACGTTSALGGGAVGDALSRFGPMAQLWVPIVGGLVAAGAMAVTFLSPSFEASMGGLAVAYLFAEAWFGPTLAAVQTLVPLDHIGTATALFVAITTAGGSVAPAVLGAVWDSLDDKRDIRFALVAAVSGCYVIASAAFALVIARAKPVGSDAGSSAGR</sequence>
<feature type="transmembrane region" description="Helical" evidence="7">
    <location>
        <begin position="264"/>
        <end position="290"/>
    </location>
</feature>
<gene>
    <name evidence="10" type="ORF">FNF28_06221</name>
</gene>
<evidence type="ECO:0000256" key="3">
    <source>
        <dbReference type="ARBA" id="ARBA00022692"/>
    </source>
</evidence>
<keyword evidence="8" id="KW-0732">Signal</keyword>
<evidence type="ECO:0000313" key="10">
    <source>
        <dbReference type="EMBL" id="KAA0158427.1"/>
    </source>
</evidence>
<dbReference type="PROSITE" id="PS50850">
    <property type="entry name" value="MFS"/>
    <property type="match status" value="1"/>
</dbReference>
<dbReference type="Gene3D" id="1.20.1250.20">
    <property type="entry name" value="MFS general substrate transporter like domains"/>
    <property type="match status" value="1"/>
</dbReference>
<dbReference type="PANTHER" id="PTHR23505">
    <property type="entry name" value="SPINSTER"/>
    <property type="match status" value="1"/>
</dbReference>
<comment type="similarity">
    <text evidence="6">Belongs to the major facilitator superfamily. Spinster (TC 2.A.1.49) family.</text>
</comment>
<feature type="signal peptide" evidence="8">
    <location>
        <begin position="1"/>
        <end position="26"/>
    </location>
</feature>
<dbReference type="AlphaFoldDB" id="A0A5A8D1D1"/>
<feature type="transmembrane region" description="Helical" evidence="7">
    <location>
        <begin position="360"/>
        <end position="383"/>
    </location>
</feature>
<feature type="transmembrane region" description="Helical" evidence="7">
    <location>
        <begin position="302"/>
        <end position="323"/>
    </location>
</feature>
<dbReference type="GO" id="GO:0016020">
    <property type="term" value="C:membrane"/>
    <property type="evidence" value="ECO:0007669"/>
    <property type="project" value="UniProtKB-SubCell"/>
</dbReference>
<dbReference type="EMBL" id="VLTL01000148">
    <property type="protein sequence ID" value="KAA0158427.1"/>
    <property type="molecule type" value="Genomic_DNA"/>
</dbReference>
<organism evidence="10">
    <name type="scientific">Cafeteria roenbergensis</name>
    <name type="common">Marine flagellate</name>
    <dbReference type="NCBI Taxonomy" id="33653"/>
    <lineage>
        <taxon>Eukaryota</taxon>
        <taxon>Sar</taxon>
        <taxon>Stramenopiles</taxon>
        <taxon>Bigyra</taxon>
        <taxon>Opalozoa</taxon>
        <taxon>Bicosoecida</taxon>
        <taxon>Cafeteriaceae</taxon>
        <taxon>Cafeteria</taxon>
    </lineage>
</organism>
<feature type="transmembrane region" description="Helical" evidence="7">
    <location>
        <begin position="395"/>
        <end position="417"/>
    </location>
</feature>
<feature type="transmembrane region" description="Helical" evidence="7">
    <location>
        <begin position="429"/>
        <end position="451"/>
    </location>
</feature>
<dbReference type="SUPFAM" id="SSF103473">
    <property type="entry name" value="MFS general substrate transporter"/>
    <property type="match status" value="1"/>
</dbReference>
<dbReference type="Proteomes" id="UP000324907">
    <property type="component" value="Unassembled WGS sequence"/>
</dbReference>
<dbReference type="InterPro" id="IPR011701">
    <property type="entry name" value="MFS"/>
</dbReference>
<evidence type="ECO:0000256" key="7">
    <source>
        <dbReference type="SAM" id="Phobius"/>
    </source>
</evidence>
<feature type="transmembrane region" description="Helical" evidence="7">
    <location>
        <begin position="335"/>
        <end position="354"/>
    </location>
</feature>
<keyword evidence="2" id="KW-0813">Transport</keyword>
<accession>A0A5A8D1D1</accession>
<feature type="chain" id="PRO_5022702384" description="Major facilitator superfamily (MFS) profile domain-containing protein" evidence="8">
    <location>
        <begin position="27"/>
        <end position="466"/>
    </location>
</feature>
<comment type="caution">
    <text evidence="10">The sequence shown here is derived from an EMBL/GenBank/DDBJ whole genome shotgun (WGS) entry which is preliminary data.</text>
</comment>
<feature type="transmembrane region" description="Helical" evidence="7">
    <location>
        <begin position="150"/>
        <end position="170"/>
    </location>
</feature>
<evidence type="ECO:0000259" key="9">
    <source>
        <dbReference type="PROSITE" id="PS50850"/>
    </source>
</evidence>
<dbReference type="InterPro" id="IPR036259">
    <property type="entry name" value="MFS_trans_sf"/>
</dbReference>
<feature type="transmembrane region" description="Helical" evidence="7">
    <location>
        <begin position="177"/>
        <end position="199"/>
    </location>
</feature>
<evidence type="ECO:0000256" key="6">
    <source>
        <dbReference type="ARBA" id="ARBA00024338"/>
    </source>
</evidence>
<reference evidence="10" key="1">
    <citation type="submission" date="2019-07" db="EMBL/GenBank/DDBJ databases">
        <title>Genomes of Cafeteria roenbergensis.</title>
        <authorList>
            <person name="Fischer M.G."/>
            <person name="Hackl T."/>
            <person name="Roman M."/>
        </authorList>
    </citation>
    <scope>NUCLEOTIDE SEQUENCE [LARGE SCALE GENOMIC DNA]</scope>
    <source>
        <strain evidence="10">RCC970-E3</strain>
    </source>
</reference>
<keyword evidence="3 7" id="KW-0812">Transmembrane</keyword>
<feature type="transmembrane region" description="Helical" evidence="7">
    <location>
        <begin position="87"/>
        <end position="107"/>
    </location>
</feature>
<evidence type="ECO:0000256" key="8">
    <source>
        <dbReference type="SAM" id="SignalP"/>
    </source>
</evidence>
<keyword evidence="5 7" id="KW-0472">Membrane</keyword>
<evidence type="ECO:0000256" key="1">
    <source>
        <dbReference type="ARBA" id="ARBA00004141"/>
    </source>
</evidence>
<evidence type="ECO:0000256" key="5">
    <source>
        <dbReference type="ARBA" id="ARBA00023136"/>
    </source>
</evidence>
<dbReference type="PANTHER" id="PTHR23505:SF79">
    <property type="entry name" value="PROTEIN SPINSTER"/>
    <property type="match status" value="1"/>
</dbReference>